<reference evidence="2 3" key="1">
    <citation type="submission" date="2024-03" db="EMBL/GenBank/DDBJ databases">
        <title>The complete genome of Streptomyces sirii sp.nov.</title>
        <authorList>
            <person name="Zakalyukina Y.V."/>
            <person name="Belik A.R."/>
            <person name="Biryukov M.V."/>
            <person name="Baturina O.A."/>
            <person name="Kabilov M.R."/>
        </authorList>
    </citation>
    <scope>NUCLEOTIDE SEQUENCE [LARGE SCALE GENOMIC DNA]</scope>
    <source>
        <strain evidence="2 3">BP-8</strain>
    </source>
</reference>
<accession>A0ABZ2QTN9</accession>
<dbReference type="InterPro" id="IPR029068">
    <property type="entry name" value="Glyas_Bleomycin-R_OHBP_Dase"/>
</dbReference>
<dbReference type="EMBL" id="CP147982">
    <property type="protein sequence ID" value="WXK79433.1"/>
    <property type="molecule type" value="Genomic_DNA"/>
</dbReference>
<feature type="domain" description="VOC" evidence="1">
    <location>
        <begin position="13"/>
        <end position="137"/>
    </location>
</feature>
<name>A0ABZ2QTN9_9ACTN</name>
<dbReference type="Proteomes" id="UP001626628">
    <property type="component" value="Chromosome"/>
</dbReference>
<dbReference type="InterPro" id="IPR037523">
    <property type="entry name" value="VOC_core"/>
</dbReference>
<dbReference type="PANTHER" id="PTHR36503:SF3">
    <property type="entry name" value="BLR0126 PROTEIN"/>
    <property type="match status" value="1"/>
</dbReference>
<gene>
    <name evidence="2" type="ORF">WAB15_27460</name>
</gene>
<evidence type="ECO:0000259" key="1">
    <source>
        <dbReference type="PROSITE" id="PS51819"/>
    </source>
</evidence>
<dbReference type="InterPro" id="IPR004360">
    <property type="entry name" value="Glyas_Fos-R_dOase_dom"/>
</dbReference>
<proteinExistence type="predicted"/>
<evidence type="ECO:0000313" key="2">
    <source>
        <dbReference type="EMBL" id="WXK79433.1"/>
    </source>
</evidence>
<dbReference type="PANTHER" id="PTHR36503">
    <property type="entry name" value="BLR2520 PROTEIN"/>
    <property type="match status" value="1"/>
</dbReference>
<dbReference type="RefSeq" id="WP_407287880.1">
    <property type="nucleotide sequence ID" value="NZ_CP147982.1"/>
</dbReference>
<evidence type="ECO:0000313" key="3">
    <source>
        <dbReference type="Proteomes" id="UP001626628"/>
    </source>
</evidence>
<sequence length="139" mass="14740">MTTTPRDAHPFPRFAAIGVVVSDMAASLTFYRRLGLDVPAGSEAAPHAEAQLPGGLRLMWDSYATARAIDPDWTPPPAGTPTGLAFECDGPAGVDKVYAELTGAGYTGEKPPWDAFWGQRYAVVQDPDGHGVDLFAPLP</sequence>
<organism evidence="2 3">
    <name type="scientific">Streptomyces sirii</name>
    <dbReference type="NCBI Taxonomy" id="3127701"/>
    <lineage>
        <taxon>Bacteria</taxon>
        <taxon>Bacillati</taxon>
        <taxon>Actinomycetota</taxon>
        <taxon>Actinomycetes</taxon>
        <taxon>Kitasatosporales</taxon>
        <taxon>Streptomycetaceae</taxon>
        <taxon>Streptomyces</taxon>
    </lineage>
</organism>
<dbReference type="Pfam" id="PF00903">
    <property type="entry name" value="Glyoxalase"/>
    <property type="match status" value="1"/>
</dbReference>
<dbReference type="Gene3D" id="3.10.180.10">
    <property type="entry name" value="2,3-Dihydroxybiphenyl 1,2-Dioxygenase, domain 1"/>
    <property type="match status" value="1"/>
</dbReference>
<keyword evidence="3" id="KW-1185">Reference proteome</keyword>
<dbReference type="SUPFAM" id="SSF54593">
    <property type="entry name" value="Glyoxalase/Bleomycin resistance protein/Dihydroxybiphenyl dioxygenase"/>
    <property type="match status" value="1"/>
</dbReference>
<dbReference type="PROSITE" id="PS51819">
    <property type="entry name" value="VOC"/>
    <property type="match status" value="1"/>
</dbReference>
<protein>
    <submittedName>
        <fullName evidence="2">VOC family protein</fullName>
    </submittedName>
</protein>